<protein>
    <submittedName>
        <fullName evidence="1">Uncharacterized protein</fullName>
    </submittedName>
</protein>
<dbReference type="EMBL" id="JOMQ01000016">
    <property type="protein sequence ID" value="OUJ03197.1"/>
    <property type="molecule type" value="Genomic_DNA"/>
</dbReference>
<proteinExistence type="predicted"/>
<reference evidence="1 2" key="1">
    <citation type="submission" date="2014-06" db="EMBL/GenBank/DDBJ databases">
        <authorList>
            <person name="Ju J."/>
            <person name="Zhang J."/>
        </authorList>
    </citation>
    <scope>NUCLEOTIDE SEQUENCE [LARGE SCALE GENOMIC DNA]</scope>
    <source>
        <strain evidence="1 2">DsW_47</strain>
    </source>
</reference>
<comment type="caution">
    <text evidence="1">The sequence shown here is derived from an EMBL/GenBank/DDBJ whole genome shotgun (WGS) entry which is preliminary data.</text>
</comment>
<gene>
    <name evidence="1" type="ORF">HK14_03285</name>
</gene>
<evidence type="ECO:0000313" key="2">
    <source>
        <dbReference type="Proteomes" id="UP000196086"/>
    </source>
</evidence>
<sequence length="168" mass="17929">MLRDLIVGLLQKTTDARANVFAVRTAPTLPAQMPAIYVTTPSESGQSSSRGTPDFTKTVRVEVLAKVSGGTPEATLTALERIAEQIEMSVMCSPVILNSIQQVSDITIEQAISSETEDHLGAAKLTFGLEYTQEYPVSGPPLTEIQAEVLGTQPNSGQPLAFDVTLPQ</sequence>
<accession>A0A1Z5YVZ8</accession>
<evidence type="ECO:0000313" key="1">
    <source>
        <dbReference type="EMBL" id="OUJ03197.1"/>
    </source>
</evidence>
<dbReference type="InterPro" id="IPR038512">
    <property type="entry name" value="GpU-like_sf"/>
</dbReference>
<dbReference type="Proteomes" id="UP000196086">
    <property type="component" value="Unassembled WGS sequence"/>
</dbReference>
<name>A0A1Z5YVZ8_9PROT</name>
<dbReference type="Gene3D" id="3.30.70.1700">
    <property type="entry name" value="Phage minor tail protein U"/>
    <property type="match status" value="1"/>
</dbReference>
<organism evidence="1 2">
    <name type="scientific">Acetobacter cibinongensis</name>
    <dbReference type="NCBI Taxonomy" id="146475"/>
    <lineage>
        <taxon>Bacteria</taxon>
        <taxon>Pseudomonadati</taxon>
        <taxon>Pseudomonadota</taxon>
        <taxon>Alphaproteobacteria</taxon>
        <taxon>Acetobacterales</taxon>
        <taxon>Acetobacteraceae</taxon>
        <taxon>Acetobacter</taxon>
    </lineage>
</organism>
<dbReference type="AlphaFoldDB" id="A0A1Z5YVZ8"/>